<accession>A0ABT9PT46</accession>
<keyword evidence="2" id="KW-1185">Reference proteome</keyword>
<protein>
    <submittedName>
        <fullName evidence="1">Uncharacterized protein</fullName>
    </submittedName>
</protein>
<name>A0ABT9PT46_9HYPH</name>
<sequence>MSLPALKDFRGEKIDMSCHRCDRHGVYDRKALVKKFGAKTKFVELRRIMAIGCDRRGTDKCEASFPCLLAANILIGAGGDE</sequence>
<evidence type="ECO:0000313" key="1">
    <source>
        <dbReference type="EMBL" id="MDP9837625.1"/>
    </source>
</evidence>
<dbReference type="Proteomes" id="UP001241472">
    <property type="component" value="Unassembled WGS sequence"/>
</dbReference>
<comment type="caution">
    <text evidence="1">The sequence shown here is derived from an EMBL/GenBank/DDBJ whole genome shotgun (WGS) entry which is preliminary data.</text>
</comment>
<dbReference type="EMBL" id="JAUSRF010000006">
    <property type="protein sequence ID" value="MDP9837625.1"/>
    <property type="molecule type" value="Genomic_DNA"/>
</dbReference>
<organism evidence="1 2">
    <name type="scientific">Neorhizobium huautlense</name>
    <dbReference type="NCBI Taxonomy" id="67774"/>
    <lineage>
        <taxon>Bacteria</taxon>
        <taxon>Pseudomonadati</taxon>
        <taxon>Pseudomonadota</taxon>
        <taxon>Alphaproteobacteria</taxon>
        <taxon>Hyphomicrobiales</taxon>
        <taxon>Rhizobiaceae</taxon>
        <taxon>Rhizobium/Agrobacterium group</taxon>
        <taxon>Neorhizobium</taxon>
    </lineage>
</organism>
<proteinExistence type="predicted"/>
<gene>
    <name evidence="1" type="ORF">J2T09_002377</name>
</gene>
<reference evidence="1 2" key="1">
    <citation type="submission" date="2023-07" db="EMBL/GenBank/DDBJ databases">
        <title>Sorghum-associated microbial communities from plants grown in Nebraska, USA.</title>
        <authorList>
            <person name="Schachtman D."/>
        </authorList>
    </citation>
    <scope>NUCLEOTIDE SEQUENCE [LARGE SCALE GENOMIC DNA]</scope>
    <source>
        <strain evidence="1 2">DS1307</strain>
    </source>
</reference>
<evidence type="ECO:0000313" key="2">
    <source>
        <dbReference type="Proteomes" id="UP001241472"/>
    </source>
</evidence>
<dbReference type="RefSeq" id="WP_306834514.1">
    <property type="nucleotide sequence ID" value="NZ_JAUSRF010000006.1"/>
</dbReference>